<evidence type="ECO:0000313" key="3">
    <source>
        <dbReference type="EMBL" id="KAB2615925.1"/>
    </source>
</evidence>
<keyword evidence="3" id="KW-0547">Nucleotide-binding</keyword>
<dbReference type="PANTHER" id="PTHR36808">
    <property type="entry name" value="TRANSCRIPTIONAL REGULATOR ATRX-LIKE PROTEIN"/>
    <property type="match status" value="1"/>
</dbReference>
<keyword evidence="3" id="KW-0347">Helicase</keyword>
<accession>A0A5N5GK50</accession>
<evidence type="ECO:0000256" key="1">
    <source>
        <dbReference type="SAM" id="MobiDB-lite"/>
    </source>
</evidence>
<evidence type="ECO:0000313" key="4">
    <source>
        <dbReference type="Proteomes" id="UP000327157"/>
    </source>
</evidence>
<feature type="compositionally biased region" description="Polar residues" evidence="1">
    <location>
        <begin position="1062"/>
        <end position="1071"/>
    </location>
</feature>
<dbReference type="GO" id="GO:0003676">
    <property type="term" value="F:nucleic acid binding"/>
    <property type="evidence" value="ECO:0007669"/>
    <property type="project" value="InterPro"/>
</dbReference>
<feature type="domain" description="Reverse transcriptase Ty1/copia-type" evidence="2">
    <location>
        <begin position="342"/>
        <end position="441"/>
    </location>
</feature>
<reference evidence="4" key="2">
    <citation type="submission" date="2019-10" db="EMBL/GenBank/DDBJ databases">
        <title>A de novo genome assembly of a pear dwarfing rootstock.</title>
        <authorList>
            <person name="Wang F."/>
            <person name="Wang J."/>
            <person name="Li S."/>
            <person name="Zhang Y."/>
            <person name="Fang M."/>
            <person name="Ma L."/>
            <person name="Zhao Y."/>
            <person name="Jiang S."/>
        </authorList>
    </citation>
    <scope>NUCLEOTIDE SEQUENCE [LARGE SCALE GENOMIC DNA]</scope>
</reference>
<dbReference type="GO" id="GO:0004386">
    <property type="term" value="F:helicase activity"/>
    <property type="evidence" value="ECO:0007669"/>
    <property type="project" value="UniProtKB-KW"/>
</dbReference>
<feature type="compositionally biased region" description="Basic residues" evidence="1">
    <location>
        <begin position="521"/>
        <end position="540"/>
    </location>
</feature>
<dbReference type="EMBL" id="SMOL01000402">
    <property type="protein sequence ID" value="KAB2615925.1"/>
    <property type="molecule type" value="Genomic_DNA"/>
</dbReference>
<keyword evidence="3" id="KW-0067">ATP-binding</keyword>
<organism evidence="3 4">
    <name type="scientific">Pyrus ussuriensis x Pyrus communis</name>
    <dbReference type="NCBI Taxonomy" id="2448454"/>
    <lineage>
        <taxon>Eukaryota</taxon>
        <taxon>Viridiplantae</taxon>
        <taxon>Streptophyta</taxon>
        <taxon>Embryophyta</taxon>
        <taxon>Tracheophyta</taxon>
        <taxon>Spermatophyta</taxon>
        <taxon>Magnoliopsida</taxon>
        <taxon>eudicotyledons</taxon>
        <taxon>Gunneridae</taxon>
        <taxon>Pentapetalae</taxon>
        <taxon>rosids</taxon>
        <taxon>fabids</taxon>
        <taxon>Rosales</taxon>
        <taxon>Rosaceae</taxon>
        <taxon>Amygdaloideae</taxon>
        <taxon>Maleae</taxon>
        <taxon>Pyrus</taxon>
    </lineage>
</organism>
<dbReference type="OrthoDB" id="786617at2759"/>
<reference evidence="3 4" key="3">
    <citation type="submission" date="2019-11" db="EMBL/GenBank/DDBJ databases">
        <title>A de novo genome assembly of a pear dwarfing rootstock.</title>
        <authorList>
            <person name="Wang F."/>
            <person name="Wang J."/>
            <person name="Li S."/>
            <person name="Zhang Y."/>
            <person name="Fang M."/>
            <person name="Ma L."/>
            <person name="Zhao Y."/>
            <person name="Jiang S."/>
        </authorList>
    </citation>
    <scope>NUCLEOTIDE SEQUENCE [LARGE SCALE GENOMIC DNA]</scope>
    <source>
        <strain evidence="3">S2</strain>
        <tissue evidence="3">Leaf</tissue>
    </source>
</reference>
<dbReference type="Proteomes" id="UP000327157">
    <property type="component" value="Chromosome 3"/>
</dbReference>
<keyword evidence="4" id="KW-1185">Reference proteome</keyword>
<feature type="region of interest" description="Disordered" evidence="1">
    <location>
        <begin position="1014"/>
        <end position="1075"/>
    </location>
</feature>
<dbReference type="Gene3D" id="3.30.420.10">
    <property type="entry name" value="Ribonuclease H-like superfamily/Ribonuclease H"/>
    <property type="match status" value="1"/>
</dbReference>
<feature type="compositionally biased region" description="Basic and acidic residues" evidence="1">
    <location>
        <begin position="699"/>
        <end position="709"/>
    </location>
</feature>
<feature type="region of interest" description="Disordered" evidence="1">
    <location>
        <begin position="905"/>
        <end position="931"/>
    </location>
</feature>
<dbReference type="AlphaFoldDB" id="A0A5N5GK50"/>
<dbReference type="InterPro" id="IPR012337">
    <property type="entry name" value="RNaseH-like_sf"/>
</dbReference>
<feature type="compositionally biased region" description="Polar residues" evidence="1">
    <location>
        <begin position="1020"/>
        <end position="1030"/>
    </location>
</feature>
<proteinExistence type="predicted"/>
<reference evidence="3 4" key="1">
    <citation type="submission" date="2019-09" db="EMBL/GenBank/DDBJ databases">
        <authorList>
            <person name="Ou C."/>
        </authorList>
    </citation>
    <scope>NUCLEOTIDE SEQUENCE [LARGE SCALE GENOMIC DNA]</scope>
    <source>
        <strain evidence="3">S2</strain>
        <tissue evidence="3">Leaf</tissue>
    </source>
</reference>
<feature type="compositionally biased region" description="Basic residues" evidence="1">
    <location>
        <begin position="604"/>
        <end position="626"/>
    </location>
</feature>
<feature type="compositionally biased region" description="Basic residues" evidence="1">
    <location>
        <begin position="572"/>
        <end position="593"/>
    </location>
</feature>
<comment type="caution">
    <text evidence="3">The sequence shown here is derived from an EMBL/GenBank/DDBJ whole genome shotgun (WGS) entry which is preliminary data.</text>
</comment>
<evidence type="ECO:0000259" key="2">
    <source>
        <dbReference type="Pfam" id="PF07727"/>
    </source>
</evidence>
<feature type="compositionally biased region" description="Basic and acidic residues" evidence="1">
    <location>
        <begin position="1031"/>
        <end position="1043"/>
    </location>
</feature>
<feature type="compositionally biased region" description="Low complexity" evidence="1">
    <location>
        <begin position="686"/>
        <end position="698"/>
    </location>
</feature>
<gene>
    <name evidence="3" type="ORF">D8674_022513</name>
</gene>
<keyword evidence="3" id="KW-0378">Hydrolase</keyword>
<feature type="compositionally biased region" description="Low complexity" evidence="1">
    <location>
        <begin position="630"/>
        <end position="646"/>
    </location>
</feature>
<feature type="compositionally biased region" description="Basic and acidic residues" evidence="1">
    <location>
        <begin position="594"/>
        <end position="603"/>
    </location>
</feature>
<sequence>MSNLNKLDFTSLKVSGRNYLKWVQDVKLHLTAKNLHLTIEKETDNHVGEAEKATVMVFIRKHIYDALQTECLADEDPRALWVTLTGMTSGEVSCLADSVTIAHTKTLLSFKDIRDNNYHVETYVENRVEFLCITSYEYGQKHILKKMERILSGLYTTTISPIECHYVAGPTTGTAHEITLWHDRLGHSERIAMRQFTSKTFDDYCVSVGFEVKHLVPHVHTQNSLADAFIKCLQMIARSLVMRTKFLIAAWGHAILHVAKLVHLRPVATQPFSVIQLVTGYEPDISYLHPRIDQSKTEVQRTLDLQSITQSIPDDFTDLAHMTRSHIPAANTLAKMDVLNGYMNNKLCPCVFIKKSHSGFVIVALYVGNMNLIGTPEELVRTAAHLKLEFEMKDLSKTQYYLNLEIEHCSDRILVHQSNYTQKVLRCFNEDKAKLSSTPMVVRSLDGKRNIFRPNEDNEEILEPEVPYLSAIGTLLYLAQCIRPDISFAVHLLARYSINQMGKSSSSHTKKRSKVSSEARTRKKSKSKNKSRKYRYKKLRRRDDSSSYSGEDDSRSLESNSSFSTEDDSRSRRARSRTRKVAKGSKKRARRRSYSRDSSEDSARKKKRKSAKKKNDKKTHLRKRPWRNASVSSRSSASFSCSTCPSGGISGDDIESKRHRGRPEKRNRDESDINMVGRGTKRARYRSWSCSSRSQGSESGDRRSEEKVTYENNTRRLRSVVTVTEEDKHGRWMDTDAHKEEITYDDDYPSCRSNDSNDGGCKRELNNCLDVAFKKRTEVESGKEEEAYVSNVPIMDLKDIRSILEKDCVGQGDGIGITGPVNENKNEVSGTISCLPGEDLESILRQKALENLKRFKGKHQRISAVTTNQEDKTAIDLKQPSTAKVELVQIESPGESGARVVVANSSEEDVAERVDANQSVEEANGPQERVSMLSSQNLEKEPDGNEISAEQDVACPIEQVVVGIKVKTTAALNKPNTTSPRLRGHKLKVHPTLKQELALQEPPEERLLVSESCVDKGASGTAQTVPQRSNRNGEDTDEAHDSTAPKPSGENSSDKQQDEATVGSQFEQKTMSVMRGSEMVQVSYKVYIPKKAPALARRQLKR</sequence>
<dbReference type="Pfam" id="PF07727">
    <property type="entry name" value="RVT_2"/>
    <property type="match status" value="1"/>
</dbReference>
<name>A0A5N5GK50_9ROSA</name>
<dbReference type="InterPro" id="IPR013103">
    <property type="entry name" value="RVT_2"/>
</dbReference>
<feature type="region of interest" description="Disordered" evidence="1">
    <location>
        <begin position="500"/>
        <end position="710"/>
    </location>
</feature>
<dbReference type="SUPFAM" id="SSF53098">
    <property type="entry name" value="Ribonuclease H-like"/>
    <property type="match status" value="1"/>
</dbReference>
<dbReference type="PANTHER" id="PTHR36808:SF1">
    <property type="entry name" value="TRANSCRIPTIONAL REGULATOR ATRX-LIKE PROTEIN"/>
    <property type="match status" value="1"/>
</dbReference>
<protein>
    <submittedName>
        <fullName evidence="3">DEAD-box ATP-dependent RNA helicase 42</fullName>
    </submittedName>
</protein>
<dbReference type="InterPro" id="IPR036397">
    <property type="entry name" value="RNaseH_sf"/>
</dbReference>